<keyword evidence="1" id="KW-1133">Transmembrane helix</keyword>
<protein>
    <submittedName>
        <fullName evidence="3">LysM peptidoglycan-binding domain-containing protein</fullName>
    </submittedName>
</protein>
<evidence type="ECO:0000256" key="1">
    <source>
        <dbReference type="SAM" id="Phobius"/>
    </source>
</evidence>
<dbReference type="InterPro" id="IPR036779">
    <property type="entry name" value="LysM_dom_sf"/>
</dbReference>
<keyword evidence="1" id="KW-0472">Membrane</keyword>
<evidence type="ECO:0000313" key="4">
    <source>
        <dbReference type="Proteomes" id="UP000297454"/>
    </source>
</evidence>
<feature type="domain" description="LysM" evidence="2">
    <location>
        <begin position="52"/>
        <end position="101"/>
    </location>
</feature>
<dbReference type="CDD" id="cd00118">
    <property type="entry name" value="LysM"/>
    <property type="match status" value="1"/>
</dbReference>
<dbReference type="InterPro" id="IPR018392">
    <property type="entry name" value="LysM"/>
</dbReference>
<organism evidence="3 4">
    <name type="scientific">Helcococcus ovis</name>
    <dbReference type="NCBI Taxonomy" id="72026"/>
    <lineage>
        <taxon>Bacteria</taxon>
        <taxon>Bacillati</taxon>
        <taxon>Bacillota</taxon>
        <taxon>Tissierellia</taxon>
        <taxon>Tissierellales</taxon>
        <taxon>Peptoniphilaceae</taxon>
        <taxon>Helcococcus</taxon>
    </lineage>
</organism>
<proteinExistence type="predicted"/>
<dbReference type="AlphaFoldDB" id="A0A4R9C2E9"/>
<dbReference type="EMBL" id="SCFR01000027">
    <property type="protein sequence ID" value="TFF64932.1"/>
    <property type="molecule type" value="Genomic_DNA"/>
</dbReference>
<keyword evidence="1" id="KW-0812">Transmembrane</keyword>
<dbReference type="Pfam" id="PF01476">
    <property type="entry name" value="LysM"/>
    <property type="match status" value="1"/>
</dbReference>
<dbReference type="SUPFAM" id="SSF54106">
    <property type="entry name" value="LysM domain"/>
    <property type="match status" value="1"/>
</dbReference>
<feature type="transmembrane region" description="Helical" evidence="1">
    <location>
        <begin position="20"/>
        <end position="38"/>
    </location>
</feature>
<dbReference type="SMART" id="SM00257">
    <property type="entry name" value="LysM"/>
    <property type="match status" value="1"/>
</dbReference>
<dbReference type="Gene3D" id="3.10.350.10">
    <property type="entry name" value="LysM domain"/>
    <property type="match status" value="1"/>
</dbReference>
<reference evidence="3 4" key="1">
    <citation type="submission" date="2019-01" db="EMBL/GenBank/DDBJ databases">
        <title>Draft Genome Sequences of Helcococcus ovis Strains Isolated from the Uterus and Vagina of Dairy Cows with Metritis.</title>
        <authorList>
            <person name="Cunha F."/>
            <person name="Jeon S.J."/>
            <person name="Kutzer P."/>
            <person name="Galvao K.N."/>
        </authorList>
    </citation>
    <scope>NUCLEOTIDE SEQUENCE [LARGE SCALE GENOMIC DNA]</scope>
    <source>
        <strain evidence="3 4">KG-37</strain>
    </source>
</reference>
<gene>
    <name evidence="3" type="ORF">EQF91_07005</name>
</gene>
<name>A0A4R9C2E9_9FIRM</name>
<evidence type="ECO:0000313" key="3">
    <source>
        <dbReference type="EMBL" id="TFF64932.1"/>
    </source>
</evidence>
<evidence type="ECO:0000259" key="2">
    <source>
        <dbReference type="PROSITE" id="PS51782"/>
    </source>
</evidence>
<comment type="caution">
    <text evidence="3">The sequence shown here is derived from an EMBL/GenBank/DDBJ whole genome shotgun (WGS) entry which is preliminary data.</text>
</comment>
<dbReference type="PROSITE" id="PS51782">
    <property type="entry name" value="LYSM"/>
    <property type="match status" value="1"/>
</dbReference>
<dbReference type="Proteomes" id="UP000297454">
    <property type="component" value="Unassembled WGS sequence"/>
</dbReference>
<sequence>MFARRIMGYKIKNKKKFNRFLFLLFMTTILFTYLFTLLNTQVIVEGKDNNQKIVIVKNGDTLWNIAENLNYDKDIRETVYEIKAINQLSSSNIKPGFKLYIPN</sequence>
<keyword evidence="4" id="KW-1185">Reference proteome</keyword>
<accession>A0A4R9C2E9</accession>